<sequence>MNNKLAFLLILLTFGLNSCDNLTPKESFDKVVYDEYHYKYEGIIIDKYIDKQNHATPIIIIRNEIFGDNKKDFIFQSSDFFDFFKVGDTISKKRKSLLINIKRKDLDTLMKLDFGKFKRNEKYYSENKYINELE</sequence>
<evidence type="ECO:0000313" key="2">
    <source>
        <dbReference type="Proteomes" id="UP000324550"/>
    </source>
</evidence>
<proteinExistence type="predicted"/>
<protein>
    <submittedName>
        <fullName evidence="1">Uncharacterized protein</fullName>
    </submittedName>
</protein>
<comment type="caution">
    <text evidence="1">The sequence shown here is derived from an EMBL/GenBank/DDBJ whole genome shotgun (WGS) entry which is preliminary data.</text>
</comment>
<dbReference type="Proteomes" id="UP000324550">
    <property type="component" value="Unassembled WGS sequence"/>
</dbReference>
<keyword evidence="2" id="KW-1185">Reference proteome</keyword>
<dbReference type="OrthoDB" id="1356856at2"/>
<dbReference type="AlphaFoldDB" id="A0A5D0GL56"/>
<organism evidence="1 2">
    <name type="scientific">Formosa maritima</name>
    <dbReference type="NCBI Taxonomy" id="2592046"/>
    <lineage>
        <taxon>Bacteria</taxon>
        <taxon>Pseudomonadati</taxon>
        <taxon>Bacteroidota</taxon>
        <taxon>Flavobacteriia</taxon>
        <taxon>Flavobacteriales</taxon>
        <taxon>Flavobacteriaceae</taxon>
        <taxon>Formosa</taxon>
    </lineage>
</organism>
<reference evidence="1 2" key="1">
    <citation type="submission" date="2019-08" db="EMBL/GenBank/DDBJ databases">
        <title>Formosa sediminis sp. nov., isolated from marine sediment.</title>
        <authorList>
            <person name="Cao W.R."/>
        </authorList>
    </citation>
    <scope>NUCLEOTIDE SEQUENCE [LARGE SCALE GENOMIC DNA]</scope>
    <source>
        <strain evidence="1 2">1494</strain>
    </source>
</reference>
<dbReference type="EMBL" id="VSFC01000008">
    <property type="protein sequence ID" value="TYA59586.1"/>
    <property type="molecule type" value="Genomic_DNA"/>
</dbReference>
<gene>
    <name evidence="1" type="ORF">FVF61_01265</name>
</gene>
<dbReference type="RefSeq" id="WP_148452439.1">
    <property type="nucleotide sequence ID" value="NZ_VSFC01000008.1"/>
</dbReference>
<evidence type="ECO:0000313" key="1">
    <source>
        <dbReference type="EMBL" id="TYA59586.1"/>
    </source>
</evidence>
<name>A0A5D0GL56_9FLAO</name>
<accession>A0A5D0GL56</accession>